<reference evidence="3" key="1">
    <citation type="journal article" date="2014" name="Int. J. Syst. Evol. Microbiol.">
        <title>Complete genome sequence of Corynebacterium casei LMG S-19264T (=DSM 44701T), isolated from a smear-ripened cheese.</title>
        <authorList>
            <consortium name="US DOE Joint Genome Institute (JGI-PGF)"/>
            <person name="Walter F."/>
            <person name="Albersmeier A."/>
            <person name="Kalinowski J."/>
            <person name="Ruckert C."/>
        </authorList>
    </citation>
    <scope>NUCLEOTIDE SEQUENCE</scope>
    <source>
        <strain evidence="3">JCM 19831</strain>
    </source>
</reference>
<dbReference type="EMBL" id="BMPI01000084">
    <property type="protein sequence ID" value="GGM80452.1"/>
    <property type="molecule type" value="Genomic_DNA"/>
</dbReference>
<evidence type="ECO:0000256" key="1">
    <source>
        <dbReference type="SAM" id="MobiDB-lite"/>
    </source>
</evidence>
<reference evidence="3" key="2">
    <citation type="submission" date="2020-09" db="EMBL/GenBank/DDBJ databases">
        <authorList>
            <person name="Sun Q."/>
            <person name="Ohkuma M."/>
        </authorList>
    </citation>
    <scope>NUCLEOTIDE SEQUENCE</scope>
    <source>
        <strain evidence="3">JCM 19831</strain>
    </source>
</reference>
<dbReference type="RefSeq" id="WP_190256906.1">
    <property type="nucleotide sequence ID" value="NZ_BMPI01000084.1"/>
</dbReference>
<proteinExistence type="predicted"/>
<keyword evidence="2" id="KW-0472">Membrane</keyword>
<dbReference type="Proteomes" id="UP000642070">
    <property type="component" value="Unassembled WGS sequence"/>
</dbReference>
<evidence type="ECO:0000313" key="3">
    <source>
        <dbReference type="EMBL" id="GGM80452.1"/>
    </source>
</evidence>
<feature type="transmembrane region" description="Helical" evidence="2">
    <location>
        <begin position="43"/>
        <end position="65"/>
    </location>
</feature>
<protein>
    <submittedName>
        <fullName evidence="3">Uncharacterized protein</fullName>
    </submittedName>
</protein>
<dbReference type="AlphaFoldDB" id="A0A917X755"/>
<accession>A0A917X755</accession>
<feature type="region of interest" description="Disordered" evidence="1">
    <location>
        <begin position="258"/>
        <end position="280"/>
    </location>
</feature>
<evidence type="ECO:0000313" key="4">
    <source>
        <dbReference type="Proteomes" id="UP000642070"/>
    </source>
</evidence>
<keyword evidence="4" id="KW-1185">Reference proteome</keyword>
<gene>
    <name evidence="3" type="ORF">GCM10007977_097420</name>
</gene>
<keyword evidence="2" id="KW-1133">Transmembrane helix</keyword>
<evidence type="ECO:0000256" key="2">
    <source>
        <dbReference type="SAM" id="Phobius"/>
    </source>
</evidence>
<keyword evidence="2" id="KW-0812">Transmembrane</keyword>
<comment type="caution">
    <text evidence="3">The sequence shown here is derived from an EMBL/GenBank/DDBJ whole genome shotgun (WGS) entry which is preliminary data.</text>
</comment>
<organism evidence="3 4">
    <name type="scientific">Dactylosporangium sucinum</name>
    <dbReference type="NCBI Taxonomy" id="1424081"/>
    <lineage>
        <taxon>Bacteria</taxon>
        <taxon>Bacillati</taxon>
        <taxon>Actinomycetota</taxon>
        <taxon>Actinomycetes</taxon>
        <taxon>Micromonosporales</taxon>
        <taxon>Micromonosporaceae</taxon>
        <taxon>Dactylosporangium</taxon>
    </lineage>
</organism>
<name>A0A917X755_9ACTN</name>
<sequence length="280" mass="29533">MTLSASRFSAYVMFFVAAVEFVVGAVLLTMSTVESLSSAGTTLMIVGGALLLSGVIMVLVGVRFLKKYAEGRRLQENGVAGTAQVLQARQTGVLINNQPQVALDLRVTCPGHGTYDVRRKEVVPMLLLSRVTSGLPLTVLVDPQDREKLLVDWSATPSMAADPMAALRALGVPASPPPAPAPDPAAAELLQQQILATGVPGVARVLSATFIGALDQQGRPVYDVQLHVQIDGRAPFAGGVQVGVPLERVSVMQQGGEIPIKADPHDPSKFAADWNRLPTS</sequence>
<feature type="transmembrane region" description="Helical" evidence="2">
    <location>
        <begin position="12"/>
        <end position="31"/>
    </location>
</feature>